<proteinExistence type="inferred from homology"/>
<comment type="catalytic activity">
    <reaction evidence="8">
        <text>sucrose 6(F)-phosphate + H2O = sucrose + phosphate</text>
        <dbReference type="Rhea" id="RHEA:19289"/>
        <dbReference type="ChEBI" id="CHEBI:15377"/>
        <dbReference type="ChEBI" id="CHEBI:17992"/>
        <dbReference type="ChEBI" id="CHEBI:43474"/>
        <dbReference type="ChEBI" id="CHEBI:57723"/>
        <dbReference type="EC" id="3.1.3.24"/>
    </reaction>
</comment>
<dbReference type="InterPro" id="IPR023214">
    <property type="entry name" value="HAD_sf"/>
</dbReference>
<dbReference type="InterPro" id="IPR013679">
    <property type="entry name" value="SPP_C"/>
</dbReference>
<dbReference type="GO" id="GO:0050307">
    <property type="term" value="F:sucrose-phosphate phosphatase activity"/>
    <property type="evidence" value="ECO:0007669"/>
    <property type="project" value="UniProtKB-EC"/>
</dbReference>
<sequence>MEYGDGYQQSQSTKDETAFSLAICYYFDCDEYHIFVYPRLTYGDLNSDPVLRSLLLSLPYRKVIFTNTDKIHAAKCLNRLGFEVSLLIKGFGDQVQEDDDSEEENDGPETKIAGTMQMFAESVRGVSLPAHAVIIKGTQIYNPEEGTWTELSPLDVTRMLGLAGRPHDEVFMDRLDGPANLMVVSDLDMTMVDHHVHDDHTSQLRFNALWESSYRHDSLLVFSTGRTVETYKWLKKRAPMLTPDIIITSVGTEIAYGESMVPDSGFEQFINQNWDRDIVMEETDKFPQLKYQSETQQRQYKVSFDVEKEKAEGVMKALSECLEKCGLDVKIIFSGGHALDVVPKRGGKGQALVYLLNKFGDGKQPRNTLVCGDSGNDAELFTVPDVYGVMVSNAMDELLQWHTENVKNSPKIIHATERCASGIIQAIGHFKLGPNLSPRDVMDFPEGSLSNTNPGHEIVKFYLFYERWRRADIANSGQHIPNLKAICYPSGVSINPSGQEQLLRDCIDELPKFYGDKKGKKFRIWVDRVTCAQIELGSWLVKFDKWELSGKIYSPFLLFTVAILFL</sequence>
<dbReference type="EMBL" id="CM010721">
    <property type="protein sequence ID" value="RZC72310.1"/>
    <property type="molecule type" value="Genomic_DNA"/>
</dbReference>
<evidence type="ECO:0000256" key="6">
    <source>
        <dbReference type="ARBA" id="ARBA00022801"/>
    </source>
</evidence>
<dbReference type="UniPathway" id="UPA00371">
    <property type="reaction ID" value="UER00546"/>
</dbReference>
<dbReference type="SFLD" id="SFLDS00003">
    <property type="entry name" value="Haloacid_Dehalogenase"/>
    <property type="match status" value="1"/>
</dbReference>
<evidence type="ECO:0000256" key="2">
    <source>
        <dbReference type="ARBA" id="ARBA00005070"/>
    </source>
</evidence>
<comment type="cofactor">
    <cofactor evidence="1">
        <name>Mg(2+)</name>
        <dbReference type="ChEBI" id="CHEBI:18420"/>
    </cofactor>
</comment>
<dbReference type="Gene3D" id="3.40.50.300">
    <property type="entry name" value="P-loop containing nucleotide triphosphate hydrolases"/>
    <property type="match status" value="1"/>
</dbReference>
<dbReference type="CDD" id="cd02605">
    <property type="entry name" value="HAD_SPP"/>
    <property type="match status" value="1"/>
</dbReference>
<protein>
    <recommendedName>
        <fullName evidence="5">sucrose-phosphate phosphatase</fullName>
        <ecNumber evidence="5">3.1.3.24</ecNumber>
    </recommendedName>
</protein>
<organism evidence="11 12">
    <name type="scientific">Papaver somniferum</name>
    <name type="common">Opium poppy</name>
    <dbReference type="NCBI Taxonomy" id="3469"/>
    <lineage>
        <taxon>Eukaryota</taxon>
        <taxon>Viridiplantae</taxon>
        <taxon>Streptophyta</taxon>
        <taxon>Embryophyta</taxon>
        <taxon>Tracheophyta</taxon>
        <taxon>Spermatophyta</taxon>
        <taxon>Magnoliopsida</taxon>
        <taxon>Ranunculales</taxon>
        <taxon>Papaveraceae</taxon>
        <taxon>Papaveroideae</taxon>
        <taxon>Papaver</taxon>
    </lineage>
</organism>
<evidence type="ECO:0000256" key="7">
    <source>
        <dbReference type="ARBA" id="ARBA00022842"/>
    </source>
</evidence>
<dbReference type="Gene3D" id="3.10.450.50">
    <property type="match status" value="1"/>
</dbReference>
<dbReference type="GO" id="GO:0000287">
    <property type="term" value="F:magnesium ion binding"/>
    <property type="evidence" value="ECO:0007669"/>
    <property type="project" value="InterPro"/>
</dbReference>
<dbReference type="NCBIfam" id="TIGR01485">
    <property type="entry name" value="SPP_plant-cyano"/>
    <property type="match status" value="1"/>
</dbReference>
<dbReference type="SUPFAM" id="SSF56784">
    <property type="entry name" value="HAD-like"/>
    <property type="match status" value="1"/>
</dbReference>
<dbReference type="InterPro" id="IPR006380">
    <property type="entry name" value="SPP-like_dom"/>
</dbReference>
<gene>
    <name evidence="11" type="ORF">C5167_035478</name>
</gene>
<evidence type="ECO:0000313" key="12">
    <source>
        <dbReference type="Proteomes" id="UP000316621"/>
    </source>
</evidence>
<dbReference type="NCBIfam" id="TIGR01484">
    <property type="entry name" value="HAD-SF-IIB"/>
    <property type="match status" value="1"/>
</dbReference>
<dbReference type="InterPro" id="IPR006379">
    <property type="entry name" value="HAD-SF_hydro_IIB"/>
</dbReference>
<feature type="domain" description="Sucrose phosphatase-like" evidence="9">
    <location>
        <begin position="180"/>
        <end position="431"/>
    </location>
</feature>
<dbReference type="GO" id="GO:0005986">
    <property type="term" value="P:sucrose biosynthetic process"/>
    <property type="evidence" value="ECO:0007669"/>
    <property type="project" value="UniProtKB-UniPathway"/>
</dbReference>
<dbReference type="SUPFAM" id="SSF54427">
    <property type="entry name" value="NTF2-like"/>
    <property type="match status" value="1"/>
</dbReference>
<dbReference type="EC" id="3.1.3.24" evidence="5"/>
<dbReference type="Pfam" id="PF05116">
    <property type="entry name" value="S6PP"/>
    <property type="match status" value="1"/>
</dbReference>
<dbReference type="SFLD" id="SFLDF00043">
    <property type="entry name" value="sucrose-phosphatase"/>
    <property type="match status" value="1"/>
</dbReference>
<evidence type="ECO:0000256" key="1">
    <source>
        <dbReference type="ARBA" id="ARBA00001946"/>
    </source>
</evidence>
<keyword evidence="7" id="KW-0460">Magnesium</keyword>
<dbReference type="AlphaFoldDB" id="A0A4Y7KIY1"/>
<keyword evidence="6" id="KW-0378">Hydrolase</keyword>
<dbReference type="InterPro" id="IPR012847">
    <property type="entry name" value="Sucrose_phosphatase_pln/cyn"/>
</dbReference>
<comment type="subunit">
    <text evidence="4">Homodimer.</text>
</comment>
<evidence type="ECO:0000256" key="5">
    <source>
        <dbReference type="ARBA" id="ARBA00013112"/>
    </source>
</evidence>
<dbReference type="InterPro" id="IPR032710">
    <property type="entry name" value="NTF2-like_dom_sf"/>
</dbReference>
<dbReference type="SFLD" id="SFLDG01141">
    <property type="entry name" value="C2.B.1:_Sucrose_Phosphatase_Li"/>
    <property type="match status" value="1"/>
</dbReference>
<dbReference type="InterPro" id="IPR027417">
    <property type="entry name" value="P-loop_NTPase"/>
</dbReference>
<evidence type="ECO:0000256" key="4">
    <source>
        <dbReference type="ARBA" id="ARBA00011738"/>
    </source>
</evidence>
<evidence type="ECO:0000313" key="11">
    <source>
        <dbReference type="EMBL" id="RZC72310.1"/>
    </source>
</evidence>
<dbReference type="Gene3D" id="3.40.50.1000">
    <property type="entry name" value="HAD superfamily/HAD-like"/>
    <property type="match status" value="2"/>
</dbReference>
<dbReference type="PANTHER" id="PTHR46521:SF4">
    <property type="entry name" value="SUCROSE-PHOSPHATASE 2-RELATED"/>
    <property type="match status" value="1"/>
</dbReference>
<name>A0A4Y7KIY1_PAPSO</name>
<feature type="domain" description="Sucrose-phosphatase C-terminal" evidence="10">
    <location>
        <begin position="454"/>
        <end position="551"/>
    </location>
</feature>
<comment type="similarity">
    <text evidence="3">Belongs to the sucrose phosphatase family.</text>
</comment>
<evidence type="ECO:0000259" key="10">
    <source>
        <dbReference type="Pfam" id="PF08472"/>
    </source>
</evidence>
<dbReference type="PANTHER" id="PTHR46521">
    <property type="entry name" value="SUCROSE-PHOSPHATASE 2-RELATED"/>
    <property type="match status" value="1"/>
</dbReference>
<dbReference type="InterPro" id="IPR051518">
    <property type="entry name" value="Sucrose_Phosphatase"/>
</dbReference>
<evidence type="ECO:0000256" key="8">
    <source>
        <dbReference type="ARBA" id="ARBA00048036"/>
    </source>
</evidence>
<accession>A0A4Y7KIY1</accession>
<keyword evidence="12" id="KW-1185">Reference proteome</keyword>
<dbReference type="Gramene" id="RZC72310">
    <property type="protein sequence ID" value="RZC72310"/>
    <property type="gene ID" value="C5167_035478"/>
</dbReference>
<dbReference type="Gene3D" id="3.90.1070.10">
    <property type="match status" value="1"/>
</dbReference>
<comment type="pathway">
    <text evidence="2">Glycan biosynthesis; sucrose biosynthesis; sucrose from D-fructose 6-phosphate and UDP-alpha-D-glucose: step 2/2.</text>
</comment>
<dbReference type="NCBIfam" id="TIGR01482">
    <property type="entry name" value="SPP-subfamily"/>
    <property type="match status" value="1"/>
</dbReference>
<reference evidence="11 12" key="1">
    <citation type="journal article" date="2018" name="Science">
        <title>The opium poppy genome and morphinan production.</title>
        <authorList>
            <person name="Guo L."/>
            <person name="Winzer T."/>
            <person name="Yang X."/>
            <person name="Li Y."/>
            <person name="Ning Z."/>
            <person name="He Z."/>
            <person name="Teodor R."/>
            <person name="Lu Y."/>
            <person name="Bowser T.A."/>
            <person name="Graham I.A."/>
            <person name="Ye K."/>
        </authorList>
    </citation>
    <scope>NUCLEOTIDE SEQUENCE [LARGE SCALE GENOMIC DNA]</scope>
    <source>
        <strain evidence="12">cv. HN1</strain>
        <tissue evidence="11">Leaves</tissue>
    </source>
</reference>
<dbReference type="STRING" id="3469.A0A4Y7KIY1"/>
<dbReference type="Pfam" id="PF08472">
    <property type="entry name" value="S6PP_C"/>
    <property type="match status" value="1"/>
</dbReference>
<dbReference type="SFLD" id="SFLDG01140">
    <property type="entry name" value="C2.B:_Phosphomannomutase_and_P"/>
    <property type="match status" value="1"/>
</dbReference>
<evidence type="ECO:0000256" key="3">
    <source>
        <dbReference type="ARBA" id="ARBA00007211"/>
    </source>
</evidence>
<dbReference type="InterPro" id="IPR036412">
    <property type="entry name" value="HAD-like_sf"/>
</dbReference>
<dbReference type="OMA" id="CSDDQDK"/>
<dbReference type="Proteomes" id="UP000316621">
    <property type="component" value="Chromosome 7"/>
</dbReference>
<evidence type="ECO:0000259" key="9">
    <source>
        <dbReference type="Pfam" id="PF05116"/>
    </source>
</evidence>